<keyword evidence="1" id="KW-1133">Transmembrane helix</keyword>
<keyword evidence="3" id="KW-1185">Reference proteome</keyword>
<dbReference type="Proteomes" id="UP000015464">
    <property type="component" value="Unassembled WGS sequence"/>
</dbReference>
<dbReference type="HOGENOM" id="CLU_1741638_0_0_1"/>
<dbReference type="RefSeq" id="XP_013025348.1">
    <property type="nucleotide sequence ID" value="XM_013169894.1"/>
</dbReference>
<organism evidence="2 3">
    <name type="scientific">Schizosaccharomyces cryophilus (strain OY26 / ATCC MYA-4695 / CBS 11777 / NBRC 106824 / NRRL Y48691)</name>
    <name type="common">Fission yeast</name>
    <dbReference type="NCBI Taxonomy" id="653667"/>
    <lineage>
        <taxon>Eukaryota</taxon>
        <taxon>Fungi</taxon>
        <taxon>Dikarya</taxon>
        <taxon>Ascomycota</taxon>
        <taxon>Taphrinomycotina</taxon>
        <taxon>Schizosaccharomycetes</taxon>
        <taxon>Schizosaccharomycetales</taxon>
        <taxon>Schizosaccharomycetaceae</taxon>
        <taxon>Schizosaccharomyces</taxon>
    </lineage>
</organism>
<evidence type="ECO:0000313" key="3">
    <source>
        <dbReference type="Proteomes" id="UP000015464"/>
    </source>
</evidence>
<accession>S9VVA5</accession>
<feature type="transmembrane region" description="Helical" evidence="1">
    <location>
        <begin position="57"/>
        <end position="80"/>
    </location>
</feature>
<dbReference type="GeneID" id="25037796"/>
<keyword evidence="1" id="KW-0812">Transmembrane</keyword>
<sequence>MKNRIVFWTVINFWVILFLGVLYTTYESWTEGACATAHGIKIGSCAMQNFFKKWFQAMLLAFAKIAILDIFILSAAFSVVKTTEIFEGCDPKFFWILFGLHNSSIFLIETIYPNYFRILTLNVIKSLIELHEGENYWRPRREAYEMNEQP</sequence>
<dbReference type="AlphaFoldDB" id="S9VVA5"/>
<feature type="transmembrane region" description="Helical" evidence="1">
    <location>
        <begin position="92"/>
        <end position="112"/>
    </location>
</feature>
<feature type="transmembrane region" description="Helical" evidence="1">
    <location>
        <begin position="6"/>
        <end position="26"/>
    </location>
</feature>
<keyword evidence="1" id="KW-0472">Membrane</keyword>
<protein>
    <submittedName>
        <fullName evidence="2">Uncharacterized protein</fullName>
    </submittedName>
</protein>
<evidence type="ECO:0000313" key="2">
    <source>
        <dbReference type="EMBL" id="EPY50010.1"/>
    </source>
</evidence>
<name>S9VVA5_SCHCR</name>
<reference evidence="2 3" key="1">
    <citation type="journal article" date="2011" name="Science">
        <title>Comparative functional genomics of the fission yeasts.</title>
        <authorList>
            <person name="Rhind N."/>
            <person name="Chen Z."/>
            <person name="Yassour M."/>
            <person name="Thompson D.A."/>
            <person name="Haas B.J."/>
            <person name="Habib N."/>
            <person name="Wapinski I."/>
            <person name="Roy S."/>
            <person name="Lin M.F."/>
            <person name="Heiman D.I."/>
            <person name="Young S.K."/>
            <person name="Furuya K."/>
            <person name="Guo Y."/>
            <person name="Pidoux A."/>
            <person name="Chen H.M."/>
            <person name="Robbertse B."/>
            <person name="Goldberg J.M."/>
            <person name="Aoki K."/>
            <person name="Bayne E.H."/>
            <person name="Berlin A.M."/>
            <person name="Desjardins C.A."/>
            <person name="Dobbs E."/>
            <person name="Dukaj L."/>
            <person name="Fan L."/>
            <person name="FitzGerald M.G."/>
            <person name="French C."/>
            <person name="Gujja S."/>
            <person name="Hansen K."/>
            <person name="Keifenheim D."/>
            <person name="Levin J.Z."/>
            <person name="Mosher R.A."/>
            <person name="Mueller C.A."/>
            <person name="Pfiffner J."/>
            <person name="Priest M."/>
            <person name="Russ C."/>
            <person name="Smialowska A."/>
            <person name="Swoboda P."/>
            <person name="Sykes S.M."/>
            <person name="Vaughn M."/>
            <person name="Vengrova S."/>
            <person name="Yoder R."/>
            <person name="Zeng Q."/>
            <person name="Allshire R."/>
            <person name="Baulcombe D."/>
            <person name="Birren B.W."/>
            <person name="Brown W."/>
            <person name="Ekwall K."/>
            <person name="Kellis M."/>
            <person name="Leatherwood J."/>
            <person name="Levin H."/>
            <person name="Margalit H."/>
            <person name="Martienssen R."/>
            <person name="Nieduszynski C.A."/>
            <person name="Spatafora J.W."/>
            <person name="Friedman N."/>
            <person name="Dalgaard J.Z."/>
            <person name="Baumann P."/>
            <person name="Niki H."/>
            <person name="Regev A."/>
            <person name="Nusbaum C."/>
        </authorList>
    </citation>
    <scope>NUCLEOTIDE SEQUENCE [LARGE SCALE GENOMIC DNA]</scope>
    <source>
        <strain evidence="3">OY26 / ATCC MYA-4695 / CBS 11777 / NBRC 106824 / NRRL Y48691</strain>
    </source>
</reference>
<dbReference type="EMBL" id="KE546994">
    <property type="protein sequence ID" value="EPY50010.1"/>
    <property type="molecule type" value="Genomic_DNA"/>
</dbReference>
<gene>
    <name evidence="2" type="ORF">SPOG_03479</name>
</gene>
<proteinExistence type="predicted"/>
<evidence type="ECO:0000256" key="1">
    <source>
        <dbReference type="SAM" id="Phobius"/>
    </source>
</evidence>